<sequence length="116" mass="13280">MCKMLKVKQLRTSVYHPQTDGLVKRFNQTLKQMMRKMITTDVEPEVRMGMQLSPHQIQDLKELLSQNKDCRLEDSSGEAEGGLGADCQPYLNGIVLHSADWKTHLERLRVVSVKRG</sequence>
<keyword evidence="2" id="KW-1185">Reference proteome</keyword>
<evidence type="ECO:0008006" key="3">
    <source>
        <dbReference type="Google" id="ProtNLM"/>
    </source>
</evidence>
<dbReference type="EMBL" id="JAINUF010000007">
    <property type="protein sequence ID" value="KAJ8353582.1"/>
    <property type="molecule type" value="Genomic_DNA"/>
</dbReference>
<accession>A0A9Q1IU33</accession>
<evidence type="ECO:0000313" key="1">
    <source>
        <dbReference type="EMBL" id="KAJ8353582.1"/>
    </source>
</evidence>
<name>A0A9Q1IU33_SYNKA</name>
<dbReference type="InterPro" id="IPR012337">
    <property type="entry name" value="RNaseH-like_sf"/>
</dbReference>
<protein>
    <recommendedName>
        <fullName evidence="3">Integrase catalytic domain-containing protein</fullName>
    </recommendedName>
</protein>
<dbReference type="SUPFAM" id="SSF53098">
    <property type="entry name" value="Ribonuclease H-like"/>
    <property type="match status" value="1"/>
</dbReference>
<dbReference type="Proteomes" id="UP001152622">
    <property type="component" value="Chromosome 7"/>
</dbReference>
<gene>
    <name evidence="1" type="ORF">SKAU_G00211490</name>
</gene>
<dbReference type="OrthoDB" id="8942343at2759"/>
<comment type="caution">
    <text evidence="1">The sequence shown here is derived from an EMBL/GenBank/DDBJ whole genome shotgun (WGS) entry which is preliminary data.</text>
</comment>
<organism evidence="1 2">
    <name type="scientific">Synaphobranchus kaupii</name>
    <name type="common">Kaup's arrowtooth eel</name>
    <dbReference type="NCBI Taxonomy" id="118154"/>
    <lineage>
        <taxon>Eukaryota</taxon>
        <taxon>Metazoa</taxon>
        <taxon>Chordata</taxon>
        <taxon>Craniata</taxon>
        <taxon>Vertebrata</taxon>
        <taxon>Euteleostomi</taxon>
        <taxon>Actinopterygii</taxon>
        <taxon>Neopterygii</taxon>
        <taxon>Teleostei</taxon>
        <taxon>Anguilliformes</taxon>
        <taxon>Synaphobranchidae</taxon>
        <taxon>Synaphobranchus</taxon>
    </lineage>
</organism>
<reference evidence="1" key="1">
    <citation type="journal article" date="2023" name="Science">
        <title>Genome structures resolve the early diversification of teleost fishes.</title>
        <authorList>
            <person name="Parey E."/>
            <person name="Louis A."/>
            <person name="Montfort J."/>
            <person name="Bouchez O."/>
            <person name="Roques C."/>
            <person name="Iampietro C."/>
            <person name="Lluch J."/>
            <person name="Castinel A."/>
            <person name="Donnadieu C."/>
            <person name="Desvignes T."/>
            <person name="Floi Bucao C."/>
            <person name="Jouanno E."/>
            <person name="Wen M."/>
            <person name="Mejri S."/>
            <person name="Dirks R."/>
            <person name="Jansen H."/>
            <person name="Henkel C."/>
            <person name="Chen W.J."/>
            <person name="Zahm M."/>
            <person name="Cabau C."/>
            <person name="Klopp C."/>
            <person name="Thompson A.W."/>
            <person name="Robinson-Rechavi M."/>
            <person name="Braasch I."/>
            <person name="Lecointre G."/>
            <person name="Bobe J."/>
            <person name="Postlethwait J.H."/>
            <person name="Berthelot C."/>
            <person name="Roest Crollius H."/>
            <person name="Guiguen Y."/>
        </authorList>
    </citation>
    <scope>NUCLEOTIDE SEQUENCE</scope>
    <source>
        <strain evidence="1">WJC10195</strain>
    </source>
</reference>
<dbReference type="GO" id="GO:0003676">
    <property type="term" value="F:nucleic acid binding"/>
    <property type="evidence" value="ECO:0007669"/>
    <property type="project" value="InterPro"/>
</dbReference>
<proteinExistence type="predicted"/>
<dbReference type="Gene3D" id="3.30.420.10">
    <property type="entry name" value="Ribonuclease H-like superfamily/Ribonuclease H"/>
    <property type="match status" value="1"/>
</dbReference>
<dbReference type="AlphaFoldDB" id="A0A9Q1IU33"/>
<evidence type="ECO:0000313" key="2">
    <source>
        <dbReference type="Proteomes" id="UP001152622"/>
    </source>
</evidence>
<dbReference type="InterPro" id="IPR036397">
    <property type="entry name" value="RNaseH_sf"/>
</dbReference>